<evidence type="ECO:0000313" key="2">
    <source>
        <dbReference type="Proteomes" id="UP000744676"/>
    </source>
</evidence>
<evidence type="ECO:0000313" key="1">
    <source>
        <dbReference type="EMBL" id="KAF5097824.1"/>
    </source>
</evidence>
<dbReference type="Proteomes" id="UP000744676">
    <property type="component" value="Unassembled WGS sequence"/>
</dbReference>
<proteinExistence type="predicted"/>
<accession>A0ACB6V4N8</accession>
<organism evidence="1 2">
    <name type="scientific">Geotrichum galactomycetum</name>
    <dbReference type="NCBI Taxonomy" id="27317"/>
    <lineage>
        <taxon>Eukaryota</taxon>
        <taxon>Fungi</taxon>
        <taxon>Dikarya</taxon>
        <taxon>Ascomycota</taxon>
        <taxon>Saccharomycotina</taxon>
        <taxon>Dipodascomycetes</taxon>
        <taxon>Dipodascales</taxon>
        <taxon>Dipodascaceae</taxon>
        <taxon>Geotrichum</taxon>
    </lineage>
</organism>
<gene>
    <name evidence="1" type="ORF">D0Z00_002261</name>
</gene>
<dbReference type="EMBL" id="QVQA01000058">
    <property type="protein sequence ID" value="KAF5097824.1"/>
    <property type="molecule type" value="Genomic_DNA"/>
</dbReference>
<protein>
    <submittedName>
        <fullName evidence="1">Uncharacterized protein</fullName>
    </submittedName>
</protein>
<sequence>MPALSINTSLPMNSYSSSSSNSSSSYSSISSASTSATTPSNAALNDKLSKYDEINSKSACPNLAASSLISKATINKIDSVIEVATEISEEVSDEDDEDSNDEESSEEDEAVLREEESLKDYCAGGYHPVHVGETFKNGRYEVVRKLGWGHFSTVWLAKDSYNNNKHVAMKVVRSASHYTEAALDEIKLLDSVADGSASHPGRAHVIGLLDSFEHEGPNGLHVCMVFEVMGENLLGLIKRYEYKGIPTVLVKQITKQILLGLDYLHRECGVIHTDIKPENVLIEIGDVEEIVRLMEEQETSQHKENGSKGKDRHSRRPRNRSVITGSRPLPSPLRRCSGSGYFPEFTMSPSADCSCTNSTTPGSKERIGSGVARAENMLSEMTISSPHSSRSSSVSSNEPHVVYDGATTALDEDLISVKIVDLGSACWVNKHFTNNIQTRQYRSPETILGAQWGASADVWSTACMIFELLTGDYLFDPRASDNYSKDDDHFAQIVELMGRISSQIILTGKWSADYFNKRGELRNIQKFRPKELADILEEYKFSYEEAQSLSTLILPMLETNPKKRADAGGMSNHPWLRDAKGLENVKVNRIAGLAGRDINGWAKLCKKSRNEKNE</sequence>
<comment type="caution">
    <text evidence="1">The sequence shown here is derived from an EMBL/GenBank/DDBJ whole genome shotgun (WGS) entry which is preliminary data.</text>
</comment>
<keyword evidence="2" id="KW-1185">Reference proteome</keyword>
<name>A0ACB6V4N8_9ASCO</name>
<reference evidence="1 2" key="1">
    <citation type="journal article" date="2020" name="Front. Microbiol.">
        <title>Phenotypic and Genetic Characterization of the Cheese Ripening Yeast Geotrichum candidum.</title>
        <authorList>
            <person name="Perkins V."/>
            <person name="Vignola S."/>
            <person name="Lessard M.H."/>
            <person name="Plante P.L."/>
            <person name="Corbeil J."/>
            <person name="Dugat-Bony E."/>
            <person name="Frenette M."/>
            <person name="Labrie S."/>
        </authorList>
    </citation>
    <scope>NUCLEOTIDE SEQUENCE [LARGE SCALE GENOMIC DNA]</scope>
    <source>
        <strain evidence="1 2">LMA-1147</strain>
    </source>
</reference>